<proteinExistence type="predicted"/>
<dbReference type="EMBL" id="BARS01011622">
    <property type="protein sequence ID" value="GAF91942.1"/>
    <property type="molecule type" value="Genomic_DNA"/>
</dbReference>
<evidence type="ECO:0000313" key="1">
    <source>
        <dbReference type="EMBL" id="GAF91942.1"/>
    </source>
</evidence>
<comment type="caution">
    <text evidence="1">The sequence shown here is derived from an EMBL/GenBank/DDBJ whole genome shotgun (WGS) entry which is preliminary data.</text>
</comment>
<name>X0TUV4_9ZZZZ</name>
<feature type="non-terminal residue" evidence="1">
    <location>
        <position position="1"/>
    </location>
</feature>
<dbReference type="AlphaFoldDB" id="X0TUV4"/>
<reference evidence="1" key="1">
    <citation type="journal article" date="2014" name="Front. Microbiol.">
        <title>High frequency of phylogenetically diverse reductive dehalogenase-homologous genes in deep subseafloor sedimentary metagenomes.</title>
        <authorList>
            <person name="Kawai M."/>
            <person name="Futagami T."/>
            <person name="Toyoda A."/>
            <person name="Takaki Y."/>
            <person name="Nishi S."/>
            <person name="Hori S."/>
            <person name="Arai W."/>
            <person name="Tsubouchi T."/>
            <person name="Morono Y."/>
            <person name="Uchiyama I."/>
            <person name="Ito T."/>
            <person name="Fujiyama A."/>
            <person name="Inagaki F."/>
            <person name="Takami H."/>
        </authorList>
    </citation>
    <scope>NUCLEOTIDE SEQUENCE</scope>
    <source>
        <strain evidence="1">Expedition CK06-06</strain>
    </source>
</reference>
<gene>
    <name evidence="1" type="ORF">S01H1_21069</name>
</gene>
<organism evidence="1">
    <name type="scientific">marine sediment metagenome</name>
    <dbReference type="NCBI Taxonomy" id="412755"/>
    <lineage>
        <taxon>unclassified sequences</taxon>
        <taxon>metagenomes</taxon>
        <taxon>ecological metagenomes</taxon>
    </lineage>
</organism>
<protein>
    <submittedName>
        <fullName evidence="1">Uncharacterized protein</fullName>
    </submittedName>
</protein>
<accession>X0TUV4</accession>
<sequence length="99" mass="11416">FAILRRRLEDERAGEGTREFIRVLRLLEKHVLSSLTRAVTKGLRVGALTRDAIAQYLIPQEEWRQTTFRLDGREHLRRVKVTQTDVTGYSELLVAGGVR</sequence>